<dbReference type="PRINTS" id="PR00368">
    <property type="entry name" value="FADPNR"/>
</dbReference>
<dbReference type="Gene3D" id="3.30.390.30">
    <property type="match status" value="1"/>
</dbReference>
<dbReference type="SUPFAM" id="SSF51905">
    <property type="entry name" value="FAD/NAD(P)-binding domain"/>
    <property type="match status" value="2"/>
</dbReference>
<comment type="caution">
    <text evidence="7">The sequence shown here is derived from an EMBL/GenBank/DDBJ whole genome shotgun (WGS) entry which is preliminary data.</text>
</comment>
<feature type="domain" description="FAD/NAD(P)-binding" evidence="5">
    <location>
        <begin position="8"/>
        <end position="313"/>
    </location>
</feature>
<keyword evidence="2" id="KW-0285">Flavoprotein</keyword>
<name>A0ABV9G9R0_9ACTN</name>
<accession>A0ABV9G9R0</accession>
<reference evidence="8" key="1">
    <citation type="journal article" date="2019" name="Int. J. Syst. Evol. Microbiol.">
        <title>The Global Catalogue of Microorganisms (GCM) 10K type strain sequencing project: providing services to taxonomists for standard genome sequencing and annotation.</title>
        <authorList>
            <consortium name="The Broad Institute Genomics Platform"/>
            <consortium name="The Broad Institute Genome Sequencing Center for Infectious Disease"/>
            <person name="Wu L."/>
            <person name="Ma J."/>
        </authorList>
    </citation>
    <scope>NUCLEOTIDE SEQUENCE [LARGE SCALE GENOMIC DNA]</scope>
    <source>
        <strain evidence="8">CGMCC 4.7139</strain>
    </source>
</reference>
<dbReference type="Gene3D" id="3.50.50.60">
    <property type="entry name" value="FAD/NAD(P)-binding domain"/>
    <property type="match status" value="2"/>
</dbReference>
<dbReference type="PRINTS" id="PR00411">
    <property type="entry name" value="PNDRDTASEI"/>
</dbReference>
<dbReference type="Proteomes" id="UP001595993">
    <property type="component" value="Unassembled WGS sequence"/>
</dbReference>
<proteinExistence type="predicted"/>
<evidence type="ECO:0000256" key="1">
    <source>
        <dbReference type="ARBA" id="ARBA00001974"/>
    </source>
</evidence>
<evidence type="ECO:0000256" key="3">
    <source>
        <dbReference type="ARBA" id="ARBA00022827"/>
    </source>
</evidence>
<dbReference type="InterPro" id="IPR050446">
    <property type="entry name" value="FAD-oxidoreductase/Apoptosis"/>
</dbReference>
<dbReference type="RefSeq" id="WP_381197099.1">
    <property type="nucleotide sequence ID" value="NZ_JBHSFE010000014.1"/>
</dbReference>
<keyword evidence="8" id="KW-1185">Reference proteome</keyword>
<dbReference type="Pfam" id="PF07992">
    <property type="entry name" value="Pyr_redox_2"/>
    <property type="match status" value="1"/>
</dbReference>
<dbReference type="SUPFAM" id="SSF55424">
    <property type="entry name" value="FAD/NAD-linked reductases, dimerisation (C-terminal) domain"/>
    <property type="match status" value="1"/>
</dbReference>
<dbReference type="Pfam" id="PF14759">
    <property type="entry name" value="Reductase_C"/>
    <property type="match status" value="1"/>
</dbReference>
<dbReference type="PANTHER" id="PTHR43557:SF2">
    <property type="entry name" value="RIESKE DOMAIN-CONTAINING PROTEIN-RELATED"/>
    <property type="match status" value="1"/>
</dbReference>
<evidence type="ECO:0000259" key="5">
    <source>
        <dbReference type="Pfam" id="PF07992"/>
    </source>
</evidence>
<comment type="cofactor">
    <cofactor evidence="1">
        <name>FAD</name>
        <dbReference type="ChEBI" id="CHEBI:57692"/>
    </cofactor>
</comment>
<dbReference type="InterPro" id="IPR028202">
    <property type="entry name" value="Reductase_C"/>
</dbReference>
<protein>
    <submittedName>
        <fullName evidence="7">NAD(P)/FAD-dependent oxidoreductase</fullName>
    </submittedName>
</protein>
<dbReference type="InterPro" id="IPR036188">
    <property type="entry name" value="FAD/NAD-bd_sf"/>
</dbReference>
<evidence type="ECO:0000313" key="7">
    <source>
        <dbReference type="EMBL" id="MFC4609845.1"/>
    </source>
</evidence>
<evidence type="ECO:0000259" key="6">
    <source>
        <dbReference type="Pfam" id="PF14759"/>
    </source>
</evidence>
<dbReference type="PANTHER" id="PTHR43557">
    <property type="entry name" value="APOPTOSIS-INDUCING FACTOR 1"/>
    <property type="match status" value="1"/>
</dbReference>
<evidence type="ECO:0000313" key="8">
    <source>
        <dbReference type="Proteomes" id="UP001595993"/>
    </source>
</evidence>
<evidence type="ECO:0000256" key="2">
    <source>
        <dbReference type="ARBA" id="ARBA00022630"/>
    </source>
</evidence>
<dbReference type="EMBL" id="JBHSFE010000014">
    <property type="protein sequence ID" value="MFC4609845.1"/>
    <property type="molecule type" value="Genomic_DNA"/>
</dbReference>
<sequence>MVDAHRTFVIVGGGLAGAKAAETLRAEGFTGRVILIGDERDHPYERPPLSKGYLSGKEERDSVFVHEPAWYARADVELHLGQTVVAVDRDTKSVRLGDGTVLHYDKLLLATGAEPRRLDIPGTELAGVHHLRRLAHADRLRQVLTALGRDNGHLVIAGGGWIGLEVAAAARGYGAEVTVVEPEPTPLHHVIGPELGQVFTELHREHGVRFRFGARLTEITGQDGMVLSVRTDDGEEHPAHDVLAAIGAAPRTALAEAAGLALADRAHGGGVAVDGGLRTSDPDIYAAGDVAAAHHPLLGARLRVEHWANALNGGPAAARAMLGQDVSYDRIPYFFSDQYDLGLEYSGWAPPGSYDQVVLRGDVGKREFIAFWLKDRRVLAGMNVNVWDVTDPIQQLIRSGGPVAPDALADPSVPLTSLNS</sequence>
<dbReference type="InterPro" id="IPR016156">
    <property type="entry name" value="FAD/NAD-linked_Rdtase_dimer_sf"/>
</dbReference>
<organism evidence="7 8">
    <name type="scientific">Streptomyces maoxianensis</name>
    <dbReference type="NCBI Taxonomy" id="1459942"/>
    <lineage>
        <taxon>Bacteria</taxon>
        <taxon>Bacillati</taxon>
        <taxon>Actinomycetota</taxon>
        <taxon>Actinomycetes</taxon>
        <taxon>Kitasatosporales</taxon>
        <taxon>Streptomycetaceae</taxon>
        <taxon>Streptomyces</taxon>
    </lineage>
</organism>
<evidence type="ECO:0000256" key="4">
    <source>
        <dbReference type="ARBA" id="ARBA00023002"/>
    </source>
</evidence>
<dbReference type="InterPro" id="IPR023753">
    <property type="entry name" value="FAD/NAD-binding_dom"/>
</dbReference>
<keyword evidence="3" id="KW-0274">FAD</keyword>
<keyword evidence="4" id="KW-0560">Oxidoreductase</keyword>
<gene>
    <name evidence="7" type="ORF">ACFO9E_18775</name>
</gene>
<feature type="domain" description="Reductase C-terminal" evidence="6">
    <location>
        <begin position="333"/>
        <end position="418"/>
    </location>
</feature>